<reference evidence="7" key="1">
    <citation type="submission" date="2018-04" db="EMBL/GenBank/DDBJ databases">
        <authorList>
            <person name="Liu S."/>
            <person name="Wang Z."/>
            <person name="Li J."/>
        </authorList>
    </citation>
    <scope>NUCLEOTIDE SEQUENCE [LARGE SCALE GENOMIC DNA]</scope>
    <source>
        <strain evidence="7">622</strain>
    </source>
</reference>
<feature type="binding site" evidence="4">
    <location>
        <position position="176"/>
    </location>
    <ligand>
        <name>a divalent metal cation</name>
        <dbReference type="ChEBI" id="CHEBI:60240"/>
    </ligand>
</feature>
<evidence type="ECO:0000256" key="4">
    <source>
        <dbReference type="PIRSR" id="PIRSR605511-2"/>
    </source>
</evidence>
<gene>
    <name evidence="6" type="ORF">DF223_12535</name>
</gene>
<accession>A0A2U1TC09</accession>
<feature type="binding site" evidence="4">
    <location>
        <position position="31"/>
    </location>
    <ligand>
        <name>a divalent metal cation</name>
        <dbReference type="ChEBI" id="CHEBI:60240"/>
    </ligand>
</feature>
<keyword evidence="4" id="KW-0479">Metal-binding</keyword>
<dbReference type="RefSeq" id="WP_108963401.1">
    <property type="nucleotide sequence ID" value="NZ_QEFB01000013.1"/>
</dbReference>
<dbReference type="GO" id="GO:0016787">
    <property type="term" value="F:hydrolase activity"/>
    <property type="evidence" value="ECO:0007669"/>
    <property type="project" value="UniProtKB-KW"/>
</dbReference>
<organism evidence="6 7">
    <name type="scientific">Mycetocola zhujimingii</name>
    <dbReference type="NCBI Taxonomy" id="2079792"/>
    <lineage>
        <taxon>Bacteria</taxon>
        <taxon>Bacillati</taxon>
        <taxon>Actinomycetota</taxon>
        <taxon>Actinomycetes</taxon>
        <taxon>Micrococcales</taxon>
        <taxon>Microbacteriaceae</taxon>
        <taxon>Mycetocola</taxon>
    </lineage>
</organism>
<evidence type="ECO:0000313" key="7">
    <source>
        <dbReference type="Proteomes" id="UP000244962"/>
    </source>
</evidence>
<dbReference type="InterPro" id="IPR051262">
    <property type="entry name" value="SMP-30/CGR1_Lactonase"/>
</dbReference>
<comment type="similarity">
    <text evidence="1">Belongs to the SMP-30/CGR1 family.</text>
</comment>
<dbReference type="SUPFAM" id="SSF63829">
    <property type="entry name" value="Calcium-dependent phosphotriesterase"/>
    <property type="match status" value="1"/>
</dbReference>
<proteinExistence type="inferred from homology"/>
<dbReference type="Proteomes" id="UP000244962">
    <property type="component" value="Unassembled WGS sequence"/>
</dbReference>
<dbReference type="PRINTS" id="PR01790">
    <property type="entry name" value="SMP30FAMILY"/>
</dbReference>
<feature type="binding site" evidence="4">
    <location>
        <position position="221"/>
    </location>
    <ligand>
        <name>a divalent metal cation</name>
        <dbReference type="ChEBI" id="CHEBI:60240"/>
    </ligand>
</feature>
<dbReference type="PANTHER" id="PTHR47572:SF4">
    <property type="entry name" value="LACTONASE DRP35"/>
    <property type="match status" value="1"/>
</dbReference>
<dbReference type="Pfam" id="PF08450">
    <property type="entry name" value="SGL"/>
    <property type="match status" value="1"/>
</dbReference>
<protein>
    <submittedName>
        <fullName evidence="6">Gluconolactonase</fullName>
    </submittedName>
</protein>
<evidence type="ECO:0000256" key="3">
    <source>
        <dbReference type="PIRSR" id="PIRSR605511-1"/>
    </source>
</evidence>
<name>A0A2U1TC09_9MICO</name>
<dbReference type="InterPro" id="IPR011042">
    <property type="entry name" value="6-blade_b-propeller_TolB-like"/>
</dbReference>
<evidence type="ECO:0000256" key="1">
    <source>
        <dbReference type="ARBA" id="ARBA00008853"/>
    </source>
</evidence>
<sequence length="291" mass="31622">MPTTPQKTPSDETGLIAGELEKLWTGGEWLEGPLWLPGSESVRFSDIPNNRILEFDRATGETRVHRDDVEYTNGRTLDLEGRVVQCSHGRRAVEREVDGEVEVLVDRWAGGRFNSPNDVVVASDGTIWFTDPPYGIQESGREGHPGVEEYGGCFVFRFDPATGVATPVITDMVHPNGLAFSLDEKLLYVADTGGESVRHIRVYDVATGEGRVFVHPSGTPDGFRVDAEGRVWTSSSDAVQVFSSSGELELNIPVPEVASNVCFGGPDGSELYITASTSLYRIRTTVTSAVG</sequence>
<dbReference type="AlphaFoldDB" id="A0A2U1TC09"/>
<feature type="domain" description="SMP-30/Gluconolactonase/LRE-like region" evidence="5">
    <location>
        <begin position="31"/>
        <end position="276"/>
    </location>
</feature>
<dbReference type="EMBL" id="QEFB01000013">
    <property type="protein sequence ID" value="PWC06414.1"/>
    <property type="molecule type" value="Genomic_DNA"/>
</dbReference>
<dbReference type="GO" id="GO:0046872">
    <property type="term" value="F:metal ion binding"/>
    <property type="evidence" value="ECO:0007669"/>
    <property type="project" value="UniProtKB-KW"/>
</dbReference>
<keyword evidence="2" id="KW-0378">Hydrolase</keyword>
<keyword evidence="7" id="KW-1185">Reference proteome</keyword>
<feature type="binding site" evidence="4">
    <location>
        <position position="142"/>
    </location>
    <ligand>
        <name>substrate</name>
    </ligand>
</feature>
<dbReference type="Gene3D" id="2.120.10.30">
    <property type="entry name" value="TolB, C-terminal domain"/>
    <property type="match status" value="1"/>
</dbReference>
<feature type="binding site" evidence="4">
    <location>
        <position position="117"/>
    </location>
    <ligand>
        <name>substrate</name>
    </ligand>
</feature>
<dbReference type="InterPro" id="IPR005511">
    <property type="entry name" value="SMP-30"/>
</dbReference>
<evidence type="ECO:0000259" key="5">
    <source>
        <dbReference type="Pfam" id="PF08450"/>
    </source>
</evidence>
<evidence type="ECO:0000256" key="2">
    <source>
        <dbReference type="ARBA" id="ARBA00022801"/>
    </source>
</evidence>
<comment type="caution">
    <text evidence="6">The sequence shown here is derived from an EMBL/GenBank/DDBJ whole genome shotgun (WGS) entry which is preliminary data.</text>
</comment>
<evidence type="ECO:0000313" key="6">
    <source>
        <dbReference type="EMBL" id="PWC06414.1"/>
    </source>
</evidence>
<dbReference type="PANTHER" id="PTHR47572">
    <property type="entry name" value="LIPOPROTEIN-RELATED"/>
    <property type="match status" value="1"/>
</dbReference>
<dbReference type="InterPro" id="IPR013658">
    <property type="entry name" value="SGL"/>
</dbReference>
<feature type="active site" description="Proton donor/acceptor" evidence="3">
    <location>
        <position position="221"/>
    </location>
</feature>
<comment type="cofactor">
    <cofactor evidence="4">
        <name>Zn(2+)</name>
        <dbReference type="ChEBI" id="CHEBI:29105"/>
    </cofactor>
    <text evidence="4">Binds 1 divalent metal cation per subunit.</text>
</comment>
<keyword evidence="4" id="KW-0862">Zinc</keyword>